<organism evidence="2 3">
    <name type="scientific">Plasmodium vivax (strain Brazil I)</name>
    <dbReference type="NCBI Taxonomy" id="1033975"/>
    <lineage>
        <taxon>Eukaryota</taxon>
        <taxon>Sar</taxon>
        <taxon>Alveolata</taxon>
        <taxon>Apicomplexa</taxon>
        <taxon>Aconoidasida</taxon>
        <taxon>Haemosporida</taxon>
        <taxon>Plasmodiidae</taxon>
        <taxon>Plasmodium</taxon>
        <taxon>Plasmodium (Plasmodium)</taxon>
    </lineage>
</organism>
<feature type="compositionally biased region" description="Basic and acidic residues" evidence="1">
    <location>
        <begin position="2816"/>
        <end position="2828"/>
    </location>
</feature>
<evidence type="ECO:0000256" key="1">
    <source>
        <dbReference type="SAM" id="MobiDB-lite"/>
    </source>
</evidence>
<dbReference type="OrthoDB" id="392402at2759"/>
<proteinExistence type="predicted"/>
<feature type="region of interest" description="Disordered" evidence="1">
    <location>
        <begin position="2795"/>
        <end position="2866"/>
    </location>
</feature>
<accession>A0A0J9T322</accession>
<feature type="region of interest" description="Disordered" evidence="1">
    <location>
        <begin position="938"/>
        <end position="964"/>
    </location>
</feature>
<evidence type="ECO:0000313" key="3">
    <source>
        <dbReference type="Proteomes" id="UP000053327"/>
    </source>
</evidence>
<evidence type="ECO:0000313" key="2">
    <source>
        <dbReference type="EMBL" id="KMZ89426.1"/>
    </source>
</evidence>
<feature type="compositionally biased region" description="Acidic residues" evidence="1">
    <location>
        <begin position="2835"/>
        <end position="2844"/>
    </location>
</feature>
<name>A0A0J9T322_PLAV1</name>
<feature type="compositionally biased region" description="Low complexity" evidence="1">
    <location>
        <begin position="1628"/>
        <end position="1637"/>
    </location>
</feature>
<feature type="compositionally biased region" description="Acidic residues" evidence="1">
    <location>
        <begin position="376"/>
        <end position="406"/>
    </location>
</feature>
<feature type="region of interest" description="Disordered" evidence="1">
    <location>
        <begin position="1026"/>
        <end position="1048"/>
    </location>
</feature>
<gene>
    <name evidence="2" type="ORF">PVBG_03147</name>
</gene>
<sequence length="3002" mass="344688">MNEKEQKRHAKIVESVKYTQNENILLENLNAICQNEGKRQDSHVVIQLIDIFLEENNYSYNENVLFNYNLLKRNKELHLNAERKNKSKFSKQYKICVKNKNIEKVNEEDAYYFALRKKNLCTFSREFVNAKKIIFQFICNSVLKGCVHINYLVDKIYVDFQIKSSKNGVTPQSGNYAKHLICNDDLVNILIETIFTLFVRSLHEEHGESDDLEEEKKKKKKNFLHSHSDIQKSYLMHSKEQKVKDEAHDVDDKNINLVNILKKLITIDKSFVKNVFYIFLKNVEKDSFEKAPINEAELYARLANMFKEIIAYCDEFEIGTVYHILLNNEMVRRNRALRTYVVGLCILNLRNVYNAYNLELCMGIVCGKLRLEEAGGEEASGEETDGEEADGEEEDGEEADGEEEDGAVPSDETSCDELPDEERTKHLVLFLLIFALKIYDISYLNGCVQEPLQRFLRLLRRNVLSLKDIFHHVLKTILFFLILVFHNLNIDKNEAVMYILECLDILLEVYYPNGVFLGGSDAPSNILGEGTTKEGGNEDAHKACEEHNSVGGANDRDPFCCEAEGITKSKRGEREAYTNMSEVEGSGLKDDSSIRSKWTPHQMNLFQFNVSPLLLCLTIPIHLEYNLNQKSEENSNGVNRRVMETSRRLKGKWVTFFTNYNNHFLGYLRRRDMGMALHFDDGVSGRTPSTLFHGTKWRGGNHLSIMENIMEEVNYLTSEANNLTKEDVLEVLCVNNILFYLHEVYVHIDLIYLMCFFQMCENDKQTFRCLDVVRANRELLVLSKMNTKLCINTFENLKSEKISKVNFVYINLLMLSLFEANLFYVFKFMSHYCLINSFDLLRFIPALLFVYKMSFSSCAAQGGGSSPPGGSAPYGECPPGESSPRHAFVLRSLILHVLTKIGCSDRNIPVVYNCISILLNSGSAQEGGEEGLSVGPAERLARPTDDGVEADVQKGGQRRGHYNGKMEGSLSDQILFNKLYFLHCYDKLVDVNENIISKYFKYVEGTFELASHTRKDGFDVEKKQIIRKSSKGGKPPPNEPHQKDSSNKGITIDCMTEEDVGVLFDLKNVLILLKLCRFYNVSNYINSIIKMINSFFKKYKSGSSLQGYVGKLQNGIIKMSILILVILSMKKYIEFEIIYNLLKKNFLKSAVGSGGNGGADIICSVISFTRHYIRHMIYDKEKLCAEQYDILYHTKLKYIFKDFYKLLGVNNEGVLAEIVNVMSVVYPVYHQHFDVNAQGGSGGVGGSISGSVGGALFEPGEGGPEDEAQYIAHTISSSGGAMYSGNPGVCELNVQEKKNLLSLFFDKNFVHESFVKSGSQQNIYENIQKAILKDEMDNLSLYNLRNENSSNSNHLVRVLYKLFNSNIKNDKISNFNYYVKLLLTDKFQHLGEIISILKNLPFFHVHYVSFFFYVVNCFFEKMRRKFDAGEEFILHVQGRAAEEEVPKQDRFSEKSKGGATPPEAAKKRVTYELICNRMYEEIKQIISEDNLNVYVFYPVLSILCKHNNDINEILNFFYERIDSYVKDNDSKLQGNKNEVVLIFLCLNYIHTSVSQVPNFYSFLTNLLGEVADRKVRNVLLLCLSSCCYYTNLSGVEISTILALHRSVLSSGDGINLAHPSVGAKNGDNDSGSGSGSDMVRDNAQHAADEMEPRDDDENNLHFFLSLGNLCFYLYKHYNSYTFDETVKGFYDALVKSLQRRVDNAIVPLANVMMYLYIKKVIDVHEMMSTFKMVVISLRSGLVYDSKYVVYGLCSLYRVLTFYYKKNFDFFVCEESPLGGETRNDLDVKGDGCGTNQSEGLKETMQCLSRRMHEMIVCYFEELDDKNVSLISYCNLIGIRSLGVESISADYFHSNECSNMTILFMNRFIKKDFEIKKCVSATNNILACTESEDEGETIHGGGSSTWRRKNVRSGGVGKETSTCAEQDASLFLYRNDNYKLNSDIIVNDHGTILTLIYLFCYKYYEEVDRSLIRVDNLEKKNMLYHVYANLLRVENYIKGFLKGGNFLDIDANSFEKDKEYEQVKLHMTCQMEGGDVESLHLFGTELFDHLGSFLKTMKLINYVKLDVQIKDAVLNIYSYVTKMIKIFYIFLQVMIEKVTQNVSDNMKRYYAVYEEFIRRVQILYECRVSVFEFFSLFSCFNNSYGHIFCNFSNYFEGFSTYEKYMFVKCITNFKRIKKEEIKFVYLNVLKGAKLFHEDSSLWIYAISILNILLKRIYKSARGRGKVEGDAEKSYYDLGSYVKFAFVAVFNETVLARFRDSYYGHHSVYQRPGEQYENYNCCNYHCHTGGVAENGDSSPNCDKWKDRLRCEDPTGRSTRGGRHTSATCPKNPPYVDVPFNVMLCIADFLAHLCKIIIKEKLDEEIDVDELLKNFPVLIQGYVMLKLRVSFKRLNLIKNKILFYEPKGHFTFKERLQDFYCAQEKLRNGERTISLTLDDEKLFHFFHHLFWVKECISLAYIYSHFAEKQKILDGLLQMCSVSQVNKDYLYVVVTSFVLFCMKCKNSSFLLNNFMYNFGPLSEVSGLLGEFLSEGEGVPFPFWGGEAKREDLPSERGEHNDHGEHIEHGEHSRLASIALDSGGLHSTKLYPHGDRSTNSHTSKGIPGNGTTKGGSTPPKDVELAKILFIIEEEFVRTKMRKSFRKSTHTQRTEDNNLLHELFLKKDMFFLKKLGIFYMIKNNEQRTKLRGSYNKLISLFCKKEKQNLFIKPGNIRRGGNDADDIATGGYTQDFVDNSYMNVTFFNSNVEENAFISGEREIFTKYLSVPLCMKDVFTFFELNLNKNILTSSYNELFGERTTRDGKKTDGAKESDSDEANVDDSRGGKNRHDDDAPPFSDLSDDGEDEKDGDSLKHNNNHNYNHNDGGQSNDMEKASFMEKQRKKKKILLYDSTLLNYLSSKYYSVSNYELYIVHMGFIGEDVREALFEGSATSNGGNNHLRRKKLTDRLARQFALLQTFFKNLSFFFMTFPKGIVLNSSEYFFPDNKSHFVQKVISFLWQEYVSKYG</sequence>
<dbReference type="EMBL" id="KQ234711">
    <property type="protein sequence ID" value="KMZ89426.1"/>
    <property type="molecule type" value="Genomic_DNA"/>
</dbReference>
<feature type="region of interest" description="Disordered" evidence="1">
    <location>
        <begin position="376"/>
        <end position="418"/>
    </location>
</feature>
<feature type="region of interest" description="Disordered" evidence="1">
    <location>
        <begin position="1619"/>
        <end position="1639"/>
    </location>
</feature>
<feature type="region of interest" description="Disordered" evidence="1">
    <location>
        <begin position="2546"/>
        <end position="2565"/>
    </location>
</feature>
<protein>
    <submittedName>
        <fullName evidence="2">Uncharacterized protein</fullName>
    </submittedName>
</protein>
<reference evidence="2 3" key="1">
    <citation type="submission" date="2011-08" db="EMBL/GenBank/DDBJ databases">
        <title>The Genome Sequence of Plasmodium vivax Brazil I.</title>
        <authorList>
            <consortium name="The Broad Institute Genome Sequencing Platform"/>
            <consortium name="The Broad Institute Genome Sequencing Center for Infectious Disease"/>
            <person name="Neafsey D."/>
            <person name="Carlton J."/>
            <person name="Barnwell J."/>
            <person name="Collins W."/>
            <person name="Escalante A."/>
            <person name="Mullikin J."/>
            <person name="Saul A."/>
            <person name="Guigo R."/>
            <person name="Camara F."/>
            <person name="Young S.K."/>
            <person name="Zeng Q."/>
            <person name="Gargeya S."/>
            <person name="Fitzgerald M."/>
            <person name="Haas B."/>
            <person name="Abouelleil A."/>
            <person name="Alvarado L."/>
            <person name="Arachchi H.M."/>
            <person name="Berlin A."/>
            <person name="Brown A."/>
            <person name="Chapman S.B."/>
            <person name="Chen Z."/>
            <person name="Dunbar C."/>
            <person name="Freedman E."/>
            <person name="Gearin G."/>
            <person name="Gellesch M."/>
            <person name="Goldberg J."/>
            <person name="Griggs A."/>
            <person name="Gujja S."/>
            <person name="Heiman D."/>
            <person name="Howarth C."/>
            <person name="Larson L."/>
            <person name="Lui A."/>
            <person name="MacDonald P.J.P."/>
            <person name="Montmayeur A."/>
            <person name="Murphy C."/>
            <person name="Neiman D."/>
            <person name="Pearson M."/>
            <person name="Priest M."/>
            <person name="Roberts A."/>
            <person name="Saif S."/>
            <person name="Shea T."/>
            <person name="Shenoy N."/>
            <person name="Sisk P."/>
            <person name="Stolte C."/>
            <person name="Sykes S."/>
            <person name="Wortman J."/>
            <person name="Nusbaum C."/>
            <person name="Birren B."/>
        </authorList>
    </citation>
    <scope>NUCLEOTIDE SEQUENCE [LARGE SCALE GENOMIC DNA]</scope>
    <source>
        <strain evidence="2 3">Brazil I</strain>
    </source>
</reference>
<feature type="compositionally biased region" description="Basic and acidic residues" evidence="1">
    <location>
        <begin position="2795"/>
        <end position="2808"/>
    </location>
</feature>
<feature type="region of interest" description="Disordered" evidence="1">
    <location>
        <begin position="2585"/>
        <end position="2614"/>
    </location>
</feature>
<dbReference type="Proteomes" id="UP000053327">
    <property type="component" value="Unassembled WGS sequence"/>
</dbReference>